<dbReference type="Gene3D" id="1.10.260.40">
    <property type="entry name" value="lambda repressor-like DNA-binding domains"/>
    <property type="match status" value="1"/>
</dbReference>
<evidence type="ECO:0000313" key="3">
    <source>
        <dbReference type="Proteomes" id="UP000007394"/>
    </source>
</evidence>
<dbReference type="AlphaFoldDB" id="I0AFR1"/>
<dbReference type="STRING" id="945713.IALB_0104"/>
<dbReference type="Pfam" id="PF01381">
    <property type="entry name" value="HTH_3"/>
    <property type="match status" value="1"/>
</dbReference>
<sequence length="58" mass="6716">MTEQKQPLKIQIDKKLINQEEIARRLGVSGAYVHYLLNGKRKNDRLLKKIIEIIKSAA</sequence>
<reference evidence="2 3" key="1">
    <citation type="journal article" date="2012" name="Front. Microbiol.">
        <title>Complete genome of Ignavibacterium album, a metabolically versatile, flagellated, facultative anaerobe from the phylum Chlorobi.</title>
        <authorList>
            <person name="Liu Z."/>
            <person name="Frigaard N.-U."/>
            <person name="Vogl K."/>
            <person name="Iino T."/>
            <person name="Ohkuma M."/>
            <person name="Overmann J."/>
            <person name="Bryant D.A."/>
        </authorList>
    </citation>
    <scope>NUCLEOTIDE SEQUENCE [LARGE SCALE GENOMIC DNA]</scope>
    <source>
        <strain evidence="3">DSM 19864 / JCM 16511 / NBRC 101810 / Mat9-16</strain>
    </source>
</reference>
<name>I0AFR1_IGNAJ</name>
<dbReference type="InterPro" id="IPR001387">
    <property type="entry name" value="Cro/C1-type_HTH"/>
</dbReference>
<evidence type="ECO:0000313" key="2">
    <source>
        <dbReference type="EMBL" id="AFH47818.1"/>
    </source>
</evidence>
<evidence type="ECO:0000259" key="1">
    <source>
        <dbReference type="Pfam" id="PF01381"/>
    </source>
</evidence>
<dbReference type="SUPFAM" id="SSF47413">
    <property type="entry name" value="lambda repressor-like DNA-binding domains"/>
    <property type="match status" value="1"/>
</dbReference>
<dbReference type="InterPro" id="IPR010982">
    <property type="entry name" value="Lambda_DNA-bd_dom_sf"/>
</dbReference>
<dbReference type="KEGG" id="ial:IALB_0104"/>
<feature type="domain" description="HTH cro/C1-type" evidence="1">
    <location>
        <begin position="11"/>
        <end position="53"/>
    </location>
</feature>
<keyword evidence="3" id="KW-1185">Reference proteome</keyword>
<organism evidence="2 3">
    <name type="scientific">Ignavibacterium album (strain DSM 19864 / JCM 16511 / NBRC 101810 / Mat9-16)</name>
    <dbReference type="NCBI Taxonomy" id="945713"/>
    <lineage>
        <taxon>Bacteria</taxon>
        <taxon>Pseudomonadati</taxon>
        <taxon>Ignavibacteriota</taxon>
        <taxon>Ignavibacteria</taxon>
        <taxon>Ignavibacteriales</taxon>
        <taxon>Ignavibacteriaceae</taxon>
        <taxon>Ignavibacterium</taxon>
    </lineage>
</organism>
<dbReference type="HOGENOM" id="CLU_2973349_0_0_10"/>
<dbReference type="RefSeq" id="WP_014558978.1">
    <property type="nucleotide sequence ID" value="NC_017464.1"/>
</dbReference>
<dbReference type="EMBL" id="CP003418">
    <property type="protein sequence ID" value="AFH47818.1"/>
    <property type="molecule type" value="Genomic_DNA"/>
</dbReference>
<dbReference type="OrthoDB" id="9971580at2"/>
<proteinExistence type="predicted"/>
<protein>
    <recommendedName>
        <fullName evidence="1">HTH cro/C1-type domain-containing protein</fullName>
    </recommendedName>
</protein>
<dbReference type="GO" id="GO:0003677">
    <property type="term" value="F:DNA binding"/>
    <property type="evidence" value="ECO:0007669"/>
    <property type="project" value="InterPro"/>
</dbReference>
<dbReference type="Proteomes" id="UP000007394">
    <property type="component" value="Chromosome"/>
</dbReference>
<gene>
    <name evidence="2" type="ordered locus">IALB_0104</name>
</gene>
<accession>I0AFR1</accession>